<proteinExistence type="predicted"/>
<gene>
    <name evidence="1" type="ORF">DXB80_05265</name>
</gene>
<protein>
    <submittedName>
        <fullName evidence="1">Uncharacterized protein</fullName>
    </submittedName>
</protein>
<accession>A0AA92T4E0</accession>
<organism evidence="1 2">
    <name type="scientific">Segatella copri</name>
    <dbReference type="NCBI Taxonomy" id="165179"/>
    <lineage>
        <taxon>Bacteria</taxon>
        <taxon>Pseudomonadati</taxon>
        <taxon>Bacteroidota</taxon>
        <taxon>Bacteroidia</taxon>
        <taxon>Bacteroidales</taxon>
        <taxon>Prevotellaceae</taxon>
        <taxon>Segatella</taxon>
    </lineage>
</organism>
<dbReference type="Proteomes" id="UP000261245">
    <property type="component" value="Unassembled WGS sequence"/>
</dbReference>
<name>A0AA92T4E0_9BACT</name>
<evidence type="ECO:0000313" key="1">
    <source>
        <dbReference type="EMBL" id="RGN10815.1"/>
    </source>
</evidence>
<evidence type="ECO:0000313" key="2">
    <source>
        <dbReference type="Proteomes" id="UP000261245"/>
    </source>
</evidence>
<comment type="caution">
    <text evidence="1">The sequence shown here is derived from an EMBL/GenBank/DDBJ whole genome shotgun (WGS) entry which is preliminary data.</text>
</comment>
<reference evidence="1 2" key="1">
    <citation type="submission" date="2018-08" db="EMBL/GenBank/DDBJ databases">
        <title>A genome reference for cultivated species of the human gut microbiota.</title>
        <authorList>
            <person name="Zou Y."/>
            <person name="Xue W."/>
            <person name="Luo G."/>
        </authorList>
    </citation>
    <scope>NUCLEOTIDE SEQUENCE [LARGE SCALE GENOMIC DNA]</scope>
    <source>
        <strain evidence="1 2">OM06-11</strain>
    </source>
</reference>
<dbReference type="AlphaFoldDB" id="A0AA92T4E0"/>
<dbReference type="EMBL" id="QSUC01000009">
    <property type="protein sequence ID" value="RGN10815.1"/>
    <property type="molecule type" value="Genomic_DNA"/>
</dbReference>
<sequence length="101" mass="11631">MNIMPRNTDNFNSEQFEKDLLDAYFHFRSCLPVKDEATGIDYKKSFKTTQDIATELDDMGGVSIETINQYMQEHGYYVATQPDGTVAWAIWERVVKPDSLV</sequence>